<dbReference type="AlphaFoldDB" id="A0A255ZRZ9"/>
<proteinExistence type="predicted"/>
<sequence length="159" mass="17767">MQVLRQDPMENPKNAPEQVAEIQADAQNPSLKGFKKAAIYKLADAITADFNGDGYPDKAFYKKEKGITGIIIRHGKTNEEIRIGFGRKFAYLTEFGWADYWGLVEGKETTETIFTAGGDVQGTKVIELQNPSIFIGRDEEGGGLITFKDGKYRWIHQSC</sequence>
<accession>A0A255ZRZ9</accession>
<dbReference type="Proteomes" id="UP000216605">
    <property type="component" value="Unassembled WGS sequence"/>
</dbReference>
<protein>
    <recommendedName>
        <fullName evidence="3">VCBS repeat-containing protein</fullName>
    </recommendedName>
</protein>
<evidence type="ECO:0000313" key="2">
    <source>
        <dbReference type="Proteomes" id="UP000216605"/>
    </source>
</evidence>
<name>A0A255ZRZ9_9FLAO</name>
<reference evidence="1 2" key="1">
    <citation type="submission" date="2017-07" db="EMBL/GenBank/DDBJ databases">
        <title>Flavobacterium cyanobacteriorum sp. nov., isolated from cyanobacterial aggregates in a eutrophic lake.</title>
        <authorList>
            <person name="Cai H."/>
        </authorList>
    </citation>
    <scope>NUCLEOTIDE SEQUENCE [LARGE SCALE GENOMIC DNA]</scope>
    <source>
        <strain evidence="1 2">TH021</strain>
    </source>
</reference>
<evidence type="ECO:0000313" key="1">
    <source>
        <dbReference type="EMBL" id="OYQ43500.1"/>
    </source>
</evidence>
<dbReference type="EMBL" id="NOXV01000177">
    <property type="protein sequence ID" value="OYQ43500.1"/>
    <property type="molecule type" value="Genomic_DNA"/>
</dbReference>
<comment type="caution">
    <text evidence="1">The sequence shown here is derived from an EMBL/GenBank/DDBJ whole genome shotgun (WGS) entry which is preliminary data.</text>
</comment>
<organism evidence="1 2">
    <name type="scientific">Flavobacterium cyanobacteriorum</name>
    <dbReference type="NCBI Taxonomy" id="2022802"/>
    <lineage>
        <taxon>Bacteria</taxon>
        <taxon>Pseudomonadati</taxon>
        <taxon>Bacteroidota</taxon>
        <taxon>Flavobacteriia</taxon>
        <taxon>Flavobacteriales</taxon>
        <taxon>Flavobacteriaceae</taxon>
        <taxon>Flavobacterium</taxon>
    </lineage>
</organism>
<evidence type="ECO:0008006" key="3">
    <source>
        <dbReference type="Google" id="ProtNLM"/>
    </source>
</evidence>
<keyword evidence="2" id="KW-1185">Reference proteome</keyword>
<gene>
    <name evidence="1" type="ORF">CHU92_03305</name>
</gene>